<comment type="caution">
    <text evidence="1">The sequence shown here is derived from an EMBL/GenBank/DDBJ whole genome shotgun (WGS) entry which is preliminary data.</text>
</comment>
<keyword evidence="2" id="KW-1185">Reference proteome</keyword>
<name>A0ACC3AIZ5_9EURO</name>
<protein>
    <submittedName>
        <fullName evidence="1">Uncharacterized protein</fullName>
    </submittedName>
</protein>
<reference evidence="1" key="1">
    <citation type="submission" date="2022-10" db="EMBL/GenBank/DDBJ databases">
        <title>Culturing micro-colonial fungi from biological soil crusts in the Mojave desert and describing Neophaeococcomyces mojavensis, and introducing the new genera and species Taxawa tesnikishii.</title>
        <authorList>
            <person name="Kurbessoian T."/>
            <person name="Stajich J.E."/>
        </authorList>
    </citation>
    <scope>NUCLEOTIDE SEQUENCE</scope>
    <source>
        <strain evidence="1">JES_112</strain>
    </source>
</reference>
<evidence type="ECO:0000313" key="1">
    <source>
        <dbReference type="EMBL" id="KAJ9663550.1"/>
    </source>
</evidence>
<dbReference type="EMBL" id="JAPDRQ010000008">
    <property type="protein sequence ID" value="KAJ9663550.1"/>
    <property type="molecule type" value="Genomic_DNA"/>
</dbReference>
<accession>A0ACC3AIZ5</accession>
<evidence type="ECO:0000313" key="2">
    <source>
        <dbReference type="Proteomes" id="UP001172386"/>
    </source>
</evidence>
<proteinExistence type="predicted"/>
<gene>
    <name evidence="1" type="ORF">H2198_000816</name>
</gene>
<organism evidence="1 2">
    <name type="scientific">Neophaeococcomyces mojaviensis</name>
    <dbReference type="NCBI Taxonomy" id="3383035"/>
    <lineage>
        <taxon>Eukaryota</taxon>
        <taxon>Fungi</taxon>
        <taxon>Dikarya</taxon>
        <taxon>Ascomycota</taxon>
        <taxon>Pezizomycotina</taxon>
        <taxon>Eurotiomycetes</taxon>
        <taxon>Chaetothyriomycetidae</taxon>
        <taxon>Chaetothyriales</taxon>
        <taxon>Chaetothyriales incertae sedis</taxon>
        <taxon>Neophaeococcomyces</taxon>
    </lineage>
</organism>
<sequence length="286" mass="30858">MMHPMFGKVQYKYFTPDGKVPCEGKVPTDKLPDMNTLAGVPKLSGPPFGFPPFGNCVPGGLHPFGLPNPVPGCAFGFPPPAAPAAPSWHCFPGPAAPSPWCPPSAPAPAWSVPPPPPPPAPAPAARDFSVAGSYEQEEPLPGNRVKGELAKIGSSGAGYVFPEDNVTIHLFCENVVRMYPPVNNLITTSGKDKFTTQHFPANMTFAVLIRQLGCIKRARAHPGHENYPEHLCGIQELIDVGNGRYMLGHKIMLSDPMAQQTADTYWSDSTDTAGQRRPRHIVRWPV</sequence>
<dbReference type="Proteomes" id="UP001172386">
    <property type="component" value="Unassembled WGS sequence"/>
</dbReference>